<dbReference type="FunFam" id="3.40.630.10:FF:000020">
    <property type="entry name" value="Carboxypeptidase D"/>
    <property type="match status" value="2"/>
</dbReference>
<dbReference type="PROSITE" id="PS52035">
    <property type="entry name" value="PEPTIDASE_M14"/>
    <property type="match status" value="3"/>
</dbReference>
<dbReference type="PROSITE" id="PS00133">
    <property type="entry name" value="CARBOXYPEPT_ZN_2"/>
    <property type="match status" value="1"/>
</dbReference>
<evidence type="ECO:0000256" key="9">
    <source>
        <dbReference type="PROSITE-ProRule" id="PRU01379"/>
    </source>
</evidence>
<dbReference type="CDD" id="cd03868">
    <property type="entry name" value="M14_CPD_I"/>
    <property type="match status" value="1"/>
</dbReference>
<dbReference type="GO" id="GO:0004181">
    <property type="term" value="F:metallocarboxypeptidase activity"/>
    <property type="evidence" value="ECO:0007669"/>
    <property type="project" value="InterPro"/>
</dbReference>
<keyword evidence="8" id="KW-0325">Glycoprotein</keyword>
<feature type="domain" description="Peptidase M14" evidence="11">
    <location>
        <begin position="850"/>
        <end position="1122"/>
    </location>
</feature>
<reference evidence="12 13" key="1">
    <citation type="submission" date="2023-03" db="EMBL/GenBank/DDBJ databases">
        <title>Genome insight into feeding habits of ladybird beetles.</title>
        <authorList>
            <person name="Li H.-S."/>
            <person name="Huang Y.-H."/>
            <person name="Pang H."/>
        </authorList>
    </citation>
    <scope>NUCLEOTIDE SEQUENCE [LARGE SCALE GENOMIC DNA]</scope>
    <source>
        <strain evidence="12">SYSU_2023b</strain>
        <tissue evidence="12">Whole body</tissue>
    </source>
</reference>
<evidence type="ECO:0000256" key="6">
    <source>
        <dbReference type="ARBA" id="ARBA00022801"/>
    </source>
</evidence>
<evidence type="ECO:0000259" key="11">
    <source>
        <dbReference type="PROSITE" id="PS52035"/>
    </source>
</evidence>
<evidence type="ECO:0000256" key="5">
    <source>
        <dbReference type="ARBA" id="ARBA00022723"/>
    </source>
</evidence>
<dbReference type="Pfam" id="PF13620">
    <property type="entry name" value="CarboxypepD_reg"/>
    <property type="match status" value="3"/>
</dbReference>
<dbReference type="InterPro" id="IPR057246">
    <property type="entry name" value="CARBOXYPEPT_ZN_1"/>
</dbReference>
<evidence type="ECO:0000256" key="10">
    <source>
        <dbReference type="SAM" id="Phobius"/>
    </source>
</evidence>
<dbReference type="CDD" id="cd11308">
    <property type="entry name" value="Peptidase_M14NE-CP-C_like"/>
    <property type="match status" value="3"/>
</dbReference>
<dbReference type="GO" id="GO:0006518">
    <property type="term" value="P:peptide metabolic process"/>
    <property type="evidence" value="ECO:0007669"/>
    <property type="project" value="TreeGrafter"/>
</dbReference>
<dbReference type="PRINTS" id="PR00765">
    <property type="entry name" value="CRBOXYPTASEA"/>
</dbReference>
<dbReference type="Pfam" id="PF00246">
    <property type="entry name" value="Peptidase_M14"/>
    <property type="match status" value="3"/>
</dbReference>
<evidence type="ECO:0000256" key="1">
    <source>
        <dbReference type="ARBA" id="ARBA00001947"/>
    </source>
</evidence>
<dbReference type="CDD" id="cd03858">
    <property type="entry name" value="M14_CP_N-E_like"/>
    <property type="match status" value="1"/>
</dbReference>
<dbReference type="Gene3D" id="3.40.630.10">
    <property type="entry name" value="Zn peptidases"/>
    <property type="match status" value="3"/>
</dbReference>
<evidence type="ECO:0000256" key="7">
    <source>
        <dbReference type="ARBA" id="ARBA00022833"/>
    </source>
</evidence>
<evidence type="ECO:0000313" key="12">
    <source>
        <dbReference type="EMBL" id="KAK9874297.1"/>
    </source>
</evidence>
<feature type="domain" description="Peptidase M14" evidence="11">
    <location>
        <begin position="458"/>
        <end position="749"/>
    </location>
</feature>
<dbReference type="EMBL" id="JARQZJ010000031">
    <property type="protein sequence ID" value="KAK9874297.1"/>
    <property type="molecule type" value="Genomic_DNA"/>
</dbReference>
<dbReference type="PANTHER" id="PTHR11532">
    <property type="entry name" value="PROTEASE M14 CARBOXYPEPTIDASE"/>
    <property type="match status" value="1"/>
</dbReference>
<organism evidence="12 13">
    <name type="scientific">Henosepilachna vigintioctopunctata</name>
    <dbReference type="NCBI Taxonomy" id="420089"/>
    <lineage>
        <taxon>Eukaryota</taxon>
        <taxon>Metazoa</taxon>
        <taxon>Ecdysozoa</taxon>
        <taxon>Arthropoda</taxon>
        <taxon>Hexapoda</taxon>
        <taxon>Insecta</taxon>
        <taxon>Pterygota</taxon>
        <taxon>Neoptera</taxon>
        <taxon>Endopterygota</taxon>
        <taxon>Coleoptera</taxon>
        <taxon>Polyphaga</taxon>
        <taxon>Cucujiformia</taxon>
        <taxon>Coccinelloidea</taxon>
        <taxon>Coccinellidae</taxon>
        <taxon>Epilachninae</taxon>
        <taxon>Epilachnini</taxon>
        <taxon>Henosepilachna</taxon>
    </lineage>
</organism>
<keyword evidence="7" id="KW-0862">Zinc</keyword>
<sequence length="1419" mass="161858">MWLFSDTMFLQYVFLVLLSINICVCLPAIESVLGLESKKINENFLQNSRYQNYDELTNLFKELATEHPNVAKLISLGRSVNNRELWTLEIHANVTNRKLLTPMFKYVANMHGDETVGRQLMIYLAQYLIYNYGKDERITRLVNTTDIYLMPTMNPDGYENSLEGHCESRNKYVGRHNMNGVDLNRDFPDQFDKRHRAGTIFSGRQPETVALMTWILSRPFVLSANLHSGAVVASYPFDNSNTKNCCSGSKSPDNELFKKLALVYADKHKTMRTGNACPGEHFDNGITNGAFWYELKGGMQDFNYIHSNCFEITLELTCCKYPSSSTLPKEWELNKESLLSYIEATHWGVKGLVTEHDGDPILDADIVVVGIDHNVTTSNKGEYWRLLLPGTYELYASAYGFDPSDKVTVTVEEGKTTRQDLVMKRAAVTEGSYLEMKQENTEIYDDYGFMVRDEKVFQHHHYEEMVKFMKQYNRTYMNITNMYSIGKTVLGREMWVFVLSNTPFEHVPGKPEFKYVANMHGNEVVGRELLLLLIKYMCERYGTDDRITKLLDTTRIHLLPSMNPDGYEMSKEGDASSAQGRANAHNVDLNRNFPDQYVVNEFNRLIEPETKNVMDWTFSQPFVLSANLHNGALVANYPFDDTPNGKQIKNPSPDDEVFRHLALTYSNAHRTMHDGKPCPMFPKEKFPNGITNGAKWYVVTGGMQDWNYMVAGCMEITLELGCYKYPTADKLPQYWLDNKEALITYIEQVHNGIRGFVRSTIGHPIPKAEISVEGISHFVKTGKNGDYWRILLPGIYNVTVMARGYESYTQQVVVPTSGSYIHNVTLIRNDAAHWANSYDFDNEKNQFSPKYHSNSEIYEILGDLENTYSSSASFESENELSMAIHRLKITDDVDSSDDHKFRIALIGNLYATQPVGREVTVYLARHLLKGLKIGDPTIKRILNNTVIYVVPVIDKAFERIWGDFDRESSSTKVPDTYVCNNITADFKQVGDQVMNVGGNRANSFAEMKGIANAFKRMLSEEKFNLVLNFEGGGTEMIYPKLVDALNLYKNYYTIYTSNYKPPLICASDRTGTQNMLTDYLYRELDTPILTAKVSCCSYPAVENLPYIWREILAPVMEVLKLASLGVHGYIQDTNGQRMTNATIKVIGLNKIFEVAKTSAQFNIMLPPAKYILEVSCHNYKPKYLDIEITKGRLFLPITLDKKLIQNNSQNDDDILNNQILRRPLYVNGIKSNGLRGFVRDGDGHPLPKAVIHVVENNVTLLSDEEGKYALPLQPNKYTLQVQAKGYHNLTKYVTVLDSNGIPEIVMFTLMKNSSVLGLPRIIFVIISGFGLTVLIGLSVFCYMACKKKNDYWLVNTTGYIDDYKDYDENNLFRRPIDRKSVIVKPYFDDDDDKDYEYVNRGIISSSDDEDEIVLLSNNN</sequence>
<comment type="similarity">
    <text evidence="2 9">Belongs to the peptidase M14 family.</text>
</comment>
<feature type="active site" description="Proton donor/acceptor" evidence="9">
    <location>
        <position position="315"/>
    </location>
</feature>
<evidence type="ECO:0000256" key="2">
    <source>
        <dbReference type="ARBA" id="ARBA00005988"/>
    </source>
</evidence>
<dbReference type="Proteomes" id="UP001431783">
    <property type="component" value="Unassembled WGS sequence"/>
</dbReference>
<keyword evidence="10" id="KW-0812">Transmembrane</keyword>
<dbReference type="SMART" id="SM00631">
    <property type="entry name" value="Zn_pept"/>
    <property type="match status" value="2"/>
</dbReference>
<gene>
    <name evidence="12" type="ORF">WA026_002650</name>
</gene>
<accession>A0AAW1U100</accession>
<dbReference type="PANTHER" id="PTHR11532:SF62">
    <property type="entry name" value="CARBOXYPEPTIDASE D"/>
    <property type="match status" value="1"/>
</dbReference>
<comment type="cofactor">
    <cofactor evidence="1">
        <name>Zn(2+)</name>
        <dbReference type="ChEBI" id="CHEBI:29105"/>
    </cofactor>
</comment>
<feature type="domain" description="Peptidase M14" evidence="11">
    <location>
        <begin position="49"/>
        <end position="345"/>
    </location>
</feature>
<keyword evidence="5" id="KW-0479">Metal-binding</keyword>
<keyword evidence="6" id="KW-0378">Hydrolase</keyword>
<protein>
    <recommendedName>
        <fullName evidence="11">Peptidase M14 domain-containing protein</fullName>
    </recommendedName>
</protein>
<dbReference type="SUPFAM" id="SSF49464">
    <property type="entry name" value="Carboxypeptidase regulatory domain-like"/>
    <property type="match status" value="4"/>
</dbReference>
<evidence type="ECO:0000256" key="8">
    <source>
        <dbReference type="ARBA" id="ARBA00023180"/>
    </source>
</evidence>
<comment type="caution">
    <text evidence="12">The sequence shown here is derived from an EMBL/GenBank/DDBJ whole genome shotgun (WGS) entry which is preliminary data.</text>
</comment>
<dbReference type="InterPro" id="IPR008969">
    <property type="entry name" value="CarboxyPept-like_regulatory"/>
</dbReference>
<dbReference type="GO" id="GO:0005615">
    <property type="term" value="C:extracellular space"/>
    <property type="evidence" value="ECO:0007669"/>
    <property type="project" value="TreeGrafter"/>
</dbReference>
<proteinExistence type="inferred from homology"/>
<keyword evidence="13" id="KW-1185">Reference proteome</keyword>
<keyword evidence="3" id="KW-0121">Carboxypeptidase</keyword>
<name>A0AAW1U100_9CUCU</name>
<keyword evidence="10" id="KW-1133">Transmembrane helix</keyword>
<evidence type="ECO:0000313" key="13">
    <source>
        <dbReference type="Proteomes" id="UP001431783"/>
    </source>
</evidence>
<evidence type="ECO:0000256" key="3">
    <source>
        <dbReference type="ARBA" id="ARBA00022645"/>
    </source>
</evidence>
<feature type="transmembrane region" description="Helical" evidence="10">
    <location>
        <begin position="1321"/>
        <end position="1345"/>
    </location>
</feature>
<keyword evidence="4" id="KW-0645">Protease</keyword>
<dbReference type="PROSITE" id="PS00132">
    <property type="entry name" value="CARBOXYPEPT_ZN_1"/>
    <property type="match status" value="2"/>
</dbReference>
<evidence type="ECO:0000256" key="4">
    <source>
        <dbReference type="ARBA" id="ARBA00022670"/>
    </source>
</evidence>
<feature type="active site" description="Proton donor/acceptor" evidence="9">
    <location>
        <position position="719"/>
    </location>
</feature>
<keyword evidence="10" id="KW-0472">Membrane</keyword>
<dbReference type="GO" id="GO:0008270">
    <property type="term" value="F:zinc ion binding"/>
    <property type="evidence" value="ECO:0007669"/>
    <property type="project" value="InterPro"/>
</dbReference>
<dbReference type="GO" id="GO:0016485">
    <property type="term" value="P:protein processing"/>
    <property type="evidence" value="ECO:0007669"/>
    <property type="project" value="TreeGrafter"/>
</dbReference>
<dbReference type="SUPFAM" id="SSF53187">
    <property type="entry name" value="Zn-dependent exopeptidases"/>
    <property type="match status" value="3"/>
</dbReference>
<dbReference type="Gene3D" id="2.60.40.1120">
    <property type="entry name" value="Carboxypeptidase-like, regulatory domain"/>
    <property type="match status" value="4"/>
</dbReference>
<dbReference type="InterPro" id="IPR057247">
    <property type="entry name" value="CARBOXYPEPT_ZN_2"/>
</dbReference>
<comment type="caution">
    <text evidence="9">Lacks conserved residue(s) required for the propagation of feature annotation.</text>
</comment>
<dbReference type="InterPro" id="IPR000834">
    <property type="entry name" value="Peptidase_M14"/>
</dbReference>
<dbReference type="InterPro" id="IPR050753">
    <property type="entry name" value="Peptidase_M14_domain"/>
</dbReference>